<evidence type="ECO:0000313" key="6">
    <source>
        <dbReference type="EMBL" id="QUD88810.1"/>
    </source>
</evidence>
<accession>A0A975G0T0</accession>
<evidence type="ECO:0000256" key="2">
    <source>
        <dbReference type="ARBA" id="ARBA00022692"/>
    </source>
</evidence>
<name>A0A975G0T0_9CAUL</name>
<evidence type="ECO:0000256" key="4">
    <source>
        <dbReference type="ARBA" id="ARBA00023136"/>
    </source>
</evidence>
<dbReference type="Proteomes" id="UP000676409">
    <property type="component" value="Chromosome"/>
</dbReference>
<dbReference type="PANTHER" id="PTHR36985">
    <property type="entry name" value="TRANSLOCATION AND ASSEMBLY MODULE SUBUNIT TAMB"/>
    <property type="match status" value="1"/>
</dbReference>
<dbReference type="KEGG" id="caul:KCG34_02665"/>
<sequence length="1365" mass="139962">MSLIAFIALAGMALVRFGVLTDWGREYVVSRLDGLDLGSLGKLRVSGLKGDLWTAFDLQRLAVVDSQGAWIEVNNLRVAWSPLELIDRRAHIEFAAADLVKLSHRPTLGGGGGGGGRPLVVRIDQLQTRLETLPAVSVERGLFQLAGDLVLEPDGGVAGDVAAQNLLHQGDGLTASFDLGVGRKVRLDAHAHEARGGAMAGALGLATGLPFRLDATAAGDVDVGQLKLAALVGTQPIAGGDGTWTRKGGVARGWVSLTASRWTEGYRAAFGPRLDFVVQQAQVKGSLKQIDARLFADNASLSANGVIDAVKVRASDGIKLQAQIADLSKLVAQPSVGPARLSGEVKGALGDWDLHGQVSLSRVQAAGYGLERFGGPLTLSKHHRELRLAVAGEGYGGAGGGVLGDLAGPRPRAQLDASRLADGRLMLRTLSLDGAGIKLTASGGKGLLGDLSLKGVAQLPNLGLVRSGAKGRADLTWAASQGRAGQAWKIGFTGDGAQVTLGQEQLDHLLGEKPKLAASGNWSNGALALEQVELTGASARAGGSGQIGKDGAIRLVGDWSASGPLGFGPLEIDGKARGSAMIGGTLAEPRADLGADLERLDLPQLVLTGVRATLNLGKGPQGVAGVFNLTAAEATGPAHARGGFELTGGGLSFHDLDAQAGGIAVKGAVGLHGGEVVSADLAGSAGPGAFLAAGHADGRMTLSGGQADESLTAQDLTLKGQAGVIHSLALKAAGPVDQLPYTVAAEVQTDQAPFKINGGGVANRSGRALALSFSGTGQLRRLTFKTASPARISLDGDRRSADLDLALSGGHAIIQAQQDGARLDAKAAMTGVDLAALGEDLAGRFDADLDLSGEGPRLDGRLKAHLKGARSRDAPAKLAMNGEIDAALVGPQLTVDAAVTGSSSNDQAQVHAVLPAEAAAQPFRFGVVDSKPIAGQFQVNGELQPVWDLFFGDGRELGGRLAARGSLAGTLKSPQVSGEGSLANGHFEDAATGLKLRAINAEAVLSGETLDVQRFAANDAHAGTLIGQGRLEMGPGGSSTLTLTAHGFQLLDNETAKATASGQVTVVRDAKGRARLSGGLTIDRADISAETSRAPPGVVTMDVVERNRPFSMNQGLQAAPVNGPSLDLDVSITAPRRIYVKGLGLDAELSLNARVVGSTSNPQLEGTARIVRGDYDFAGNRFAIDDRGVVYLASSADKMRLDLTATRDNPTLTAIIRIQGTAAKPQITLTSTPTLPDDEVLSQVLFGQSAAQLSPVQAAQVAAAVTTLATGGGFDVMGGLKNFARLDRLALGGGDAASGVTVSGGKYIGSRVYLEVTGGGRQGPSAQVEIKATRSLSLISQVGGEYGAKLTVRWRHDYGRPKAQK</sequence>
<dbReference type="RefSeq" id="WP_211938860.1">
    <property type="nucleotide sequence ID" value="NZ_CP073078.1"/>
</dbReference>
<dbReference type="GO" id="GO:0009306">
    <property type="term" value="P:protein secretion"/>
    <property type="evidence" value="ECO:0007669"/>
    <property type="project" value="InterPro"/>
</dbReference>
<dbReference type="GO" id="GO:0005886">
    <property type="term" value="C:plasma membrane"/>
    <property type="evidence" value="ECO:0007669"/>
    <property type="project" value="InterPro"/>
</dbReference>
<evidence type="ECO:0000256" key="1">
    <source>
        <dbReference type="ARBA" id="ARBA00004167"/>
    </source>
</evidence>
<comment type="subcellular location">
    <subcellularLocation>
        <location evidence="1">Membrane</location>
        <topology evidence="1">Single-pass membrane protein</topology>
    </subcellularLocation>
</comment>
<evidence type="ECO:0000256" key="3">
    <source>
        <dbReference type="ARBA" id="ARBA00022989"/>
    </source>
</evidence>
<keyword evidence="7" id="KW-1185">Reference proteome</keyword>
<dbReference type="PANTHER" id="PTHR36985:SF1">
    <property type="entry name" value="TRANSLOCATION AND ASSEMBLY MODULE SUBUNIT TAMB"/>
    <property type="match status" value="1"/>
</dbReference>
<proteinExistence type="predicted"/>
<dbReference type="Pfam" id="PF04357">
    <property type="entry name" value="TamB"/>
    <property type="match status" value="1"/>
</dbReference>
<feature type="domain" description="Translocation and assembly module TamB C-terminal" evidence="5">
    <location>
        <begin position="1013"/>
        <end position="1358"/>
    </location>
</feature>
<keyword evidence="3" id="KW-1133">Transmembrane helix</keyword>
<dbReference type="GO" id="GO:0097347">
    <property type="term" value="C:TAM protein secretion complex"/>
    <property type="evidence" value="ECO:0007669"/>
    <property type="project" value="TreeGrafter"/>
</dbReference>
<protein>
    <submittedName>
        <fullName evidence="6">Translocation/assembly module TamB domain-containing protein</fullName>
    </submittedName>
</protein>
<keyword evidence="4" id="KW-0472">Membrane</keyword>
<dbReference type="EMBL" id="CP073078">
    <property type="protein sequence ID" value="QUD88810.1"/>
    <property type="molecule type" value="Genomic_DNA"/>
</dbReference>
<dbReference type="InterPro" id="IPR007452">
    <property type="entry name" value="TamB_C"/>
</dbReference>
<gene>
    <name evidence="6" type="ORF">KCG34_02665</name>
</gene>
<organism evidence="6 7">
    <name type="scientific">Phenylobacterium montanum</name>
    <dbReference type="NCBI Taxonomy" id="2823693"/>
    <lineage>
        <taxon>Bacteria</taxon>
        <taxon>Pseudomonadati</taxon>
        <taxon>Pseudomonadota</taxon>
        <taxon>Alphaproteobacteria</taxon>
        <taxon>Caulobacterales</taxon>
        <taxon>Caulobacteraceae</taxon>
        <taxon>Phenylobacterium</taxon>
    </lineage>
</organism>
<keyword evidence="2" id="KW-0812">Transmembrane</keyword>
<evidence type="ECO:0000313" key="7">
    <source>
        <dbReference type="Proteomes" id="UP000676409"/>
    </source>
</evidence>
<evidence type="ECO:0000259" key="5">
    <source>
        <dbReference type="Pfam" id="PF04357"/>
    </source>
</evidence>
<reference evidence="6" key="1">
    <citation type="submission" date="2021-04" db="EMBL/GenBank/DDBJ databases">
        <title>The complete genome sequence of Caulobacter sp. S6.</title>
        <authorList>
            <person name="Tang Y."/>
            <person name="Ouyang W."/>
            <person name="Liu Q."/>
            <person name="Huang B."/>
            <person name="Guo Z."/>
            <person name="Lei P."/>
        </authorList>
    </citation>
    <scope>NUCLEOTIDE SEQUENCE</scope>
    <source>
        <strain evidence="6">S6</strain>
    </source>
</reference>